<dbReference type="GO" id="GO:0016887">
    <property type="term" value="F:ATP hydrolysis activity"/>
    <property type="evidence" value="ECO:0007669"/>
    <property type="project" value="InterPro"/>
</dbReference>
<evidence type="ECO:0000313" key="5">
    <source>
        <dbReference type="EMBL" id="RSN69636.1"/>
    </source>
</evidence>
<dbReference type="PROSITE" id="PS50893">
    <property type="entry name" value="ABC_TRANSPORTER_2"/>
    <property type="match status" value="1"/>
</dbReference>
<dbReference type="PROSITE" id="PS00211">
    <property type="entry name" value="ABC_TRANSPORTER_1"/>
    <property type="match status" value="1"/>
</dbReference>
<reference evidence="5 6" key="1">
    <citation type="submission" date="2018-10" db="EMBL/GenBank/DDBJ databases">
        <title>Co-occurring genomic capacity for anaerobic methane metabolism and dissimilatory sulfite reduction discovered in the Korarchaeota.</title>
        <authorList>
            <person name="Mckay L.J."/>
            <person name="Dlakic M."/>
            <person name="Fields M.W."/>
            <person name="Delmont T.O."/>
            <person name="Eren A.M."/>
            <person name="Jay Z.J."/>
            <person name="Klingelsmith K.B."/>
            <person name="Rusch D.B."/>
            <person name="Inskeep W.P."/>
        </authorList>
    </citation>
    <scope>NUCLEOTIDE SEQUENCE [LARGE SCALE GENOMIC DNA]</scope>
    <source>
        <strain evidence="5 6">WS</strain>
    </source>
</reference>
<keyword evidence="3 5" id="KW-0067">ATP-binding</keyword>
<dbReference type="Pfam" id="PF00005">
    <property type="entry name" value="ABC_tran"/>
    <property type="match status" value="1"/>
</dbReference>
<dbReference type="InterPro" id="IPR027417">
    <property type="entry name" value="P-loop_NTPase"/>
</dbReference>
<organism evidence="5 6">
    <name type="scientific">Candidatus Korarchaeum cryptofilum</name>
    <dbReference type="NCBI Taxonomy" id="498846"/>
    <lineage>
        <taxon>Archaea</taxon>
        <taxon>Thermoproteota</taxon>
        <taxon>Candidatus Korarchaeia</taxon>
        <taxon>Candidatus Korarchaeales</taxon>
        <taxon>Candidatus Korarchaeaceae</taxon>
        <taxon>Candidatus Korarchaeum</taxon>
    </lineage>
</organism>
<name>A0A3R9PD25_9CREN</name>
<dbReference type="GO" id="GO:0005524">
    <property type="term" value="F:ATP binding"/>
    <property type="evidence" value="ECO:0007669"/>
    <property type="project" value="UniProtKB-KW"/>
</dbReference>
<dbReference type="InterPro" id="IPR017911">
    <property type="entry name" value="MacB-like_ATP-bd"/>
</dbReference>
<evidence type="ECO:0000256" key="1">
    <source>
        <dbReference type="ARBA" id="ARBA00022448"/>
    </source>
</evidence>
<evidence type="ECO:0000256" key="2">
    <source>
        <dbReference type="ARBA" id="ARBA00022741"/>
    </source>
</evidence>
<dbReference type="GO" id="GO:0098796">
    <property type="term" value="C:membrane protein complex"/>
    <property type="evidence" value="ECO:0007669"/>
    <property type="project" value="UniProtKB-ARBA"/>
</dbReference>
<accession>A0A3R9PD25</accession>
<dbReference type="FunFam" id="3.40.50.300:FF:000032">
    <property type="entry name" value="Export ABC transporter ATP-binding protein"/>
    <property type="match status" value="1"/>
</dbReference>
<dbReference type="GO" id="GO:0022857">
    <property type="term" value="F:transmembrane transporter activity"/>
    <property type="evidence" value="ECO:0007669"/>
    <property type="project" value="TreeGrafter"/>
</dbReference>
<dbReference type="EMBL" id="RCOR01000018">
    <property type="protein sequence ID" value="RSN69636.1"/>
    <property type="molecule type" value="Genomic_DNA"/>
</dbReference>
<dbReference type="AlphaFoldDB" id="A0A3R9PD25"/>
<keyword evidence="2" id="KW-0547">Nucleotide-binding</keyword>
<proteinExistence type="predicted"/>
<dbReference type="InterPro" id="IPR015854">
    <property type="entry name" value="ABC_transpr_LolD-like"/>
</dbReference>
<evidence type="ECO:0000256" key="3">
    <source>
        <dbReference type="ARBA" id="ARBA00022840"/>
    </source>
</evidence>
<dbReference type="InterPro" id="IPR003439">
    <property type="entry name" value="ABC_transporter-like_ATP-bd"/>
</dbReference>
<dbReference type="PANTHER" id="PTHR24220:SF86">
    <property type="entry name" value="ABC TRANSPORTER ABCH.1"/>
    <property type="match status" value="1"/>
</dbReference>
<dbReference type="GO" id="GO:0005886">
    <property type="term" value="C:plasma membrane"/>
    <property type="evidence" value="ECO:0007669"/>
    <property type="project" value="TreeGrafter"/>
</dbReference>
<evidence type="ECO:0000313" key="6">
    <source>
        <dbReference type="Proteomes" id="UP000278149"/>
    </source>
</evidence>
<dbReference type="PANTHER" id="PTHR24220">
    <property type="entry name" value="IMPORT ATP-BINDING PROTEIN"/>
    <property type="match status" value="1"/>
</dbReference>
<dbReference type="Gene3D" id="3.40.50.300">
    <property type="entry name" value="P-loop containing nucleotide triphosphate hydrolases"/>
    <property type="match status" value="1"/>
</dbReference>
<dbReference type="InterPro" id="IPR017871">
    <property type="entry name" value="ABC_transporter-like_CS"/>
</dbReference>
<dbReference type="Proteomes" id="UP000278149">
    <property type="component" value="Unassembled WGS sequence"/>
</dbReference>
<comment type="caution">
    <text evidence="5">The sequence shown here is derived from an EMBL/GenBank/DDBJ whole genome shotgun (WGS) entry which is preliminary data.</text>
</comment>
<evidence type="ECO:0000259" key="4">
    <source>
        <dbReference type="PROSITE" id="PS50893"/>
    </source>
</evidence>
<keyword evidence="1" id="KW-0813">Transport</keyword>
<dbReference type="InterPro" id="IPR003593">
    <property type="entry name" value="AAA+_ATPase"/>
</dbReference>
<dbReference type="CDD" id="cd03255">
    <property type="entry name" value="ABC_MJ0796_LolCDE_FtsE"/>
    <property type="match status" value="1"/>
</dbReference>
<gene>
    <name evidence="5" type="ORF">D9Q81_03280</name>
</gene>
<protein>
    <submittedName>
        <fullName evidence="5">ABC transporter ATP-binding protein</fullName>
    </submittedName>
</protein>
<dbReference type="SMART" id="SM00382">
    <property type="entry name" value="AAA"/>
    <property type="match status" value="1"/>
</dbReference>
<dbReference type="SUPFAM" id="SSF52540">
    <property type="entry name" value="P-loop containing nucleoside triphosphate hydrolases"/>
    <property type="match status" value="1"/>
</dbReference>
<feature type="domain" description="ABC transporter" evidence="4">
    <location>
        <begin position="15"/>
        <end position="241"/>
    </location>
</feature>
<sequence length="241" mass="26616">MLPDAQMRMATENVYELRNVRKIYGTKGNYVEALRGINLDVRKGEFLAIMGPSGSGKTTLLSIMGLLTRPTSGSVRIMGRDLATLNDKQITLMRRKTIGFIFQTFNLVPWLTAAENIELALAVGEYNGNRKRRIMELLDSVGLRGRENHKPSELSGGEQQRVAIARALANNPSIILADEPTGNLDSASGLQVMEILRGLVREGRTVVMVTHNEAMAEMCDRIARIRDGIIVGEEVISHVEV</sequence>